<evidence type="ECO:0000313" key="3">
    <source>
        <dbReference type="Proteomes" id="UP001152759"/>
    </source>
</evidence>
<dbReference type="AlphaFoldDB" id="A0A9P0APV3"/>
<evidence type="ECO:0000256" key="1">
    <source>
        <dbReference type="SAM" id="MobiDB-lite"/>
    </source>
</evidence>
<feature type="region of interest" description="Disordered" evidence="1">
    <location>
        <begin position="204"/>
        <end position="227"/>
    </location>
</feature>
<accession>A0A9P0APV3</accession>
<name>A0A9P0APV3_BEMTA</name>
<proteinExistence type="predicted"/>
<keyword evidence="3" id="KW-1185">Reference proteome</keyword>
<dbReference type="PROSITE" id="PS01255">
    <property type="entry name" value="FETUIN_2"/>
    <property type="match status" value="1"/>
</dbReference>
<feature type="compositionally biased region" description="Low complexity" evidence="1">
    <location>
        <begin position="160"/>
        <end position="170"/>
    </location>
</feature>
<dbReference type="GO" id="GO:0005615">
    <property type="term" value="C:extracellular space"/>
    <property type="evidence" value="ECO:0007669"/>
    <property type="project" value="InterPro"/>
</dbReference>
<sequence>MKPDDPAYVSAFNQIIKGATCRTITPKTGQLYKNRFDGDCSRAFAALTSIGLNVCTGWRGAACRRMSNTWECSALVPVSRGMEITRTLDSCGPNLPPPRDPRLRCFTGAGQTSGTRKRRHSPPALPVGSSKITRFNPGPPSAHQASGSSLPPGVPPYTEGFSVGSSSSSIPPFSQRATSSFDVTQITRLGISRDDLQSFANPSHVAQPTRLGTGGPSGVSGQVQSQGRGQSYSLGQGNLLYAVILFNFSRFPQFYAFFFFLDFSELIEFPQEQCYSMVKPLTSSQFDTLETCCHTLFFKFL</sequence>
<feature type="region of interest" description="Disordered" evidence="1">
    <location>
        <begin position="99"/>
        <end position="170"/>
    </location>
</feature>
<dbReference type="InterPro" id="IPR001363">
    <property type="entry name" value="Prot_inh_fetuin_CS"/>
</dbReference>
<organism evidence="2 3">
    <name type="scientific">Bemisia tabaci</name>
    <name type="common">Sweetpotato whitefly</name>
    <name type="synonym">Aleurodes tabaci</name>
    <dbReference type="NCBI Taxonomy" id="7038"/>
    <lineage>
        <taxon>Eukaryota</taxon>
        <taxon>Metazoa</taxon>
        <taxon>Ecdysozoa</taxon>
        <taxon>Arthropoda</taxon>
        <taxon>Hexapoda</taxon>
        <taxon>Insecta</taxon>
        <taxon>Pterygota</taxon>
        <taxon>Neoptera</taxon>
        <taxon>Paraneoptera</taxon>
        <taxon>Hemiptera</taxon>
        <taxon>Sternorrhyncha</taxon>
        <taxon>Aleyrodoidea</taxon>
        <taxon>Aleyrodidae</taxon>
        <taxon>Aleyrodinae</taxon>
        <taxon>Bemisia</taxon>
    </lineage>
</organism>
<evidence type="ECO:0000313" key="2">
    <source>
        <dbReference type="EMBL" id="CAH0395289.1"/>
    </source>
</evidence>
<dbReference type="Proteomes" id="UP001152759">
    <property type="component" value="Chromosome 9"/>
</dbReference>
<dbReference type="EMBL" id="OU963870">
    <property type="protein sequence ID" value="CAH0395289.1"/>
    <property type="molecule type" value="Genomic_DNA"/>
</dbReference>
<gene>
    <name evidence="2" type="ORF">BEMITA_LOCUS13492</name>
</gene>
<protein>
    <submittedName>
        <fullName evidence="2">Uncharacterized protein</fullName>
    </submittedName>
</protein>
<reference evidence="2" key="1">
    <citation type="submission" date="2021-12" db="EMBL/GenBank/DDBJ databases">
        <authorList>
            <person name="King R."/>
        </authorList>
    </citation>
    <scope>NUCLEOTIDE SEQUENCE</scope>
</reference>